<comment type="caution">
    <text evidence="10">The sequence shown here is derived from an EMBL/GenBank/DDBJ whole genome shotgun (WGS) entry which is preliminary data.</text>
</comment>
<evidence type="ECO:0000259" key="9">
    <source>
        <dbReference type="PROSITE" id="PS51012"/>
    </source>
</evidence>
<dbReference type="InterPro" id="IPR047817">
    <property type="entry name" value="ABC2_TM_bact-type"/>
</dbReference>
<protein>
    <submittedName>
        <fullName evidence="10">ABC transporter permease</fullName>
    </submittedName>
</protein>
<evidence type="ECO:0000256" key="3">
    <source>
        <dbReference type="ARBA" id="ARBA00022448"/>
    </source>
</evidence>
<proteinExistence type="inferred from homology"/>
<evidence type="ECO:0000256" key="8">
    <source>
        <dbReference type="SAM" id="Phobius"/>
    </source>
</evidence>
<dbReference type="GO" id="GO:0005886">
    <property type="term" value="C:plasma membrane"/>
    <property type="evidence" value="ECO:0007669"/>
    <property type="project" value="UniProtKB-SubCell"/>
</dbReference>
<feature type="transmembrane region" description="Helical" evidence="8">
    <location>
        <begin position="369"/>
        <end position="387"/>
    </location>
</feature>
<dbReference type="PANTHER" id="PTHR30294:SF45">
    <property type="entry name" value="LINEARMYCIN RESISTANCE PERMEASE PROTEIN LNRN"/>
    <property type="match status" value="1"/>
</dbReference>
<feature type="transmembrane region" description="Helical" evidence="8">
    <location>
        <begin position="272"/>
        <end position="298"/>
    </location>
</feature>
<sequence>MDINGCSSGLYNNRLFIVPEKRWYCMINILKTKFLLLKRKPSSLILTTIIICLYAYLIGQGQQTKQPIAVHSTLSEEMTKQVLTELESNKNYEFTIYSEDEATDLVETGKVDVAILLQEAGYKLLVAVDFMNSKLVQHELDRIYSQVVQNDAMIKAFPTDLQDEVTSAIAVAKTAPSFDIQYANFANEKGFKWDSGLHTLFGFALFMVIYTVSNGVNHIVMERRNGIWNRLTVSNISKWKVYAANLAYAFLIGYLQIVLVFCIFYFGVGVEFYGGFVASLIAVIPYLLCIVALSIFIASITNTPSIFNTVMAFLAVPFAMLGGAYWPLEIVTSKVILALSYISPITYSLEILKGVTINASSYVELLQPLSLLLFMTVVFMGIGISVMEKKS</sequence>
<organism evidence="10 11">
    <name type="scientific">Lysinibacillus sphaericus</name>
    <name type="common">Bacillus sphaericus</name>
    <dbReference type="NCBI Taxonomy" id="1421"/>
    <lineage>
        <taxon>Bacteria</taxon>
        <taxon>Bacillati</taxon>
        <taxon>Bacillota</taxon>
        <taxon>Bacilli</taxon>
        <taxon>Bacillales</taxon>
        <taxon>Bacillaceae</taxon>
        <taxon>Lysinibacillus</taxon>
    </lineage>
</organism>
<feature type="domain" description="ABC transmembrane type-2" evidence="9">
    <location>
        <begin position="158"/>
        <end position="390"/>
    </location>
</feature>
<evidence type="ECO:0000256" key="6">
    <source>
        <dbReference type="ARBA" id="ARBA00022989"/>
    </source>
</evidence>
<keyword evidence="3" id="KW-0813">Transport</keyword>
<dbReference type="InterPro" id="IPR051449">
    <property type="entry name" value="ABC-2_transporter_component"/>
</dbReference>
<feature type="transmembrane region" description="Helical" evidence="8">
    <location>
        <begin position="310"/>
        <end position="328"/>
    </location>
</feature>
<dbReference type="AlphaFoldDB" id="A0A544UNE2"/>
<comment type="similarity">
    <text evidence="2">Belongs to the ABC-2 integral membrane protein family.</text>
</comment>
<dbReference type="PANTHER" id="PTHR30294">
    <property type="entry name" value="MEMBRANE COMPONENT OF ABC TRANSPORTER YHHJ-RELATED"/>
    <property type="match status" value="1"/>
</dbReference>
<evidence type="ECO:0000256" key="2">
    <source>
        <dbReference type="ARBA" id="ARBA00007783"/>
    </source>
</evidence>
<comment type="subcellular location">
    <subcellularLocation>
        <location evidence="1">Cell membrane</location>
        <topology evidence="1">Multi-pass membrane protein</topology>
    </subcellularLocation>
</comment>
<keyword evidence="4" id="KW-1003">Cell membrane</keyword>
<feature type="transmembrane region" description="Helical" evidence="8">
    <location>
        <begin position="200"/>
        <end position="220"/>
    </location>
</feature>
<evidence type="ECO:0000256" key="1">
    <source>
        <dbReference type="ARBA" id="ARBA00004651"/>
    </source>
</evidence>
<name>A0A544UNE2_LYSSH</name>
<dbReference type="Pfam" id="PF12698">
    <property type="entry name" value="ABC2_membrane_3"/>
    <property type="match status" value="1"/>
</dbReference>
<dbReference type="OrthoDB" id="266913at2"/>
<reference evidence="10 11" key="1">
    <citation type="submission" date="2018-03" db="EMBL/GenBank/DDBJ databases">
        <title>Aerobic endospore-forming bacteria genome sequencing and assembly.</title>
        <authorList>
            <person name="Cavalcante D.A."/>
            <person name="Driks A."/>
            <person name="Putonti C."/>
            <person name="De-Souza M.T."/>
        </authorList>
    </citation>
    <scope>NUCLEOTIDE SEQUENCE [LARGE SCALE GENOMIC DNA]</scope>
    <source>
        <strain evidence="10 11">SDF0037</strain>
    </source>
</reference>
<keyword evidence="5 8" id="KW-0812">Transmembrane</keyword>
<evidence type="ECO:0000256" key="7">
    <source>
        <dbReference type="ARBA" id="ARBA00023136"/>
    </source>
</evidence>
<evidence type="ECO:0000256" key="4">
    <source>
        <dbReference type="ARBA" id="ARBA00022475"/>
    </source>
</evidence>
<dbReference type="GO" id="GO:0140359">
    <property type="term" value="F:ABC-type transporter activity"/>
    <property type="evidence" value="ECO:0007669"/>
    <property type="project" value="InterPro"/>
</dbReference>
<dbReference type="PROSITE" id="PS51012">
    <property type="entry name" value="ABC_TM2"/>
    <property type="match status" value="1"/>
</dbReference>
<evidence type="ECO:0000313" key="10">
    <source>
        <dbReference type="EMBL" id="TQR35353.1"/>
    </source>
</evidence>
<feature type="transmembrane region" description="Helical" evidence="8">
    <location>
        <begin position="241"/>
        <end position="266"/>
    </location>
</feature>
<evidence type="ECO:0000313" key="11">
    <source>
        <dbReference type="Proteomes" id="UP000317944"/>
    </source>
</evidence>
<dbReference type="EMBL" id="SADV01000005">
    <property type="protein sequence ID" value="TQR35353.1"/>
    <property type="molecule type" value="Genomic_DNA"/>
</dbReference>
<dbReference type="Proteomes" id="UP000317944">
    <property type="component" value="Unassembled WGS sequence"/>
</dbReference>
<feature type="transmembrane region" description="Helical" evidence="8">
    <location>
        <begin position="41"/>
        <end position="59"/>
    </location>
</feature>
<keyword evidence="7 8" id="KW-0472">Membrane</keyword>
<evidence type="ECO:0000256" key="5">
    <source>
        <dbReference type="ARBA" id="ARBA00022692"/>
    </source>
</evidence>
<dbReference type="InterPro" id="IPR013525">
    <property type="entry name" value="ABC2_TM"/>
</dbReference>
<keyword evidence="6 8" id="KW-1133">Transmembrane helix</keyword>
<accession>A0A544UNE2</accession>
<gene>
    <name evidence="10" type="ORF">C7Y47_08950</name>
</gene>